<dbReference type="InterPro" id="IPR000253">
    <property type="entry name" value="FHA_dom"/>
</dbReference>
<dbReference type="AlphaFoldDB" id="A0A162LUW1"/>
<comment type="caution">
    <text evidence="3">The sequence shown here is derived from an EMBL/GenBank/DDBJ whole genome shotgun (WGS) entry which is preliminary data.</text>
</comment>
<accession>A0A162LUW1</accession>
<feature type="compositionally biased region" description="Pro residues" evidence="1">
    <location>
        <begin position="190"/>
        <end position="221"/>
    </location>
</feature>
<feature type="region of interest" description="Disordered" evidence="1">
    <location>
        <begin position="110"/>
        <end position="150"/>
    </location>
</feature>
<evidence type="ECO:0000313" key="4">
    <source>
        <dbReference type="Proteomes" id="UP000075787"/>
    </source>
</evidence>
<feature type="compositionally biased region" description="Pro residues" evidence="1">
    <location>
        <begin position="110"/>
        <end position="122"/>
    </location>
</feature>
<dbReference type="CDD" id="cd00060">
    <property type="entry name" value="FHA"/>
    <property type="match status" value="1"/>
</dbReference>
<dbReference type="Pfam" id="PF00498">
    <property type="entry name" value="FHA"/>
    <property type="match status" value="1"/>
</dbReference>
<feature type="domain" description="FHA" evidence="2">
    <location>
        <begin position="28"/>
        <end position="78"/>
    </location>
</feature>
<evidence type="ECO:0000313" key="3">
    <source>
        <dbReference type="EMBL" id="KYO57292.1"/>
    </source>
</evidence>
<dbReference type="GeneID" id="97238901"/>
<dbReference type="InterPro" id="IPR046883">
    <property type="entry name" value="T6SS_FHA_C"/>
</dbReference>
<dbReference type="RefSeq" id="WP_062761653.1">
    <property type="nucleotide sequence ID" value="NZ_CP121042.1"/>
</dbReference>
<dbReference type="SUPFAM" id="SSF49879">
    <property type="entry name" value="SMAD/FHA domain"/>
    <property type="match status" value="1"/>
</dbReference>
<dbReference type="EMBL" id="LPZR01000032">
    <property type="protein sequence ID" value="KYO57292.1"/>
    <property type="molecule type" value="Genomic_DNA"/>
</dbReference>
<dbReference type="PROSITE" id="PS50006">
    <property type="entry name" value="FHA_DOMAIN"/>
    <property type="match status" value="1"/>
</dbReference>
<dbReference type="NCBIfam" id="TIGR03354">
    <property type="entry name" value="VI_FHA"/>
    <property type="match status" value="1"/>
</dbReference>
<feature type="region of interest" description="Disordered" evidence="1">
    <location>
        <begin position="163"/>
        <end position="272"/>
    </location>
</feature>
<reference evidence="3 4" key="1">
    <citation type="submission" date="2015-12" db="EMBL/GenBank/DDBJ databases">
        <title>Genome sequence of Tistrella mobilis MCCC 1A02139.</title>
        <authorList>
            <person name="Lu L."/>
            <person name="Lai Q."/>
            <person name="Shao Z."/>
            <person name="Qian P."/>
        </authorList>
    </citation>
    <scope>NUCLEOTIDE SEQUENCE [LARGE SCALE GENOMIC DNA]</scope>
    <source>
        <strain evidence="3 4">MCCC 1A02139</strain>
    </source>
</reference>
<dbReference type="InterPro" id="IPR017735">
    <property type="entry name" value="T6SS_FHA"/>
</dbReference>
<organism evidence="3 4">
    <name type="scientific">Tistrella mobilis</name>
    <dbReference type="NCBI Taxonomy" id="171437"/>
    <lineage>
        <taxon>Bacteria</taxon>
        <taxon>Pseudomonadati</taxon>
        <taxon>Pseudomonadota</taxon>
        <taxon>Alphaproteobacteria</taxon>
        <taxon>Geminicoccales</taxon>
        <taxon>Geminicoccaceae</taxon>
        <taxon>Tistrella</taxon>
    </lineage>
</organism>
<evidence type="ECO:0000256" key="1">
    <source>
        <dbReference type="SAM" id="MobiDB-lite"/>
    </source>
</evidence>
<dbReference type="SMART" id="SM00240">
    <property type="entry name" value="FHA"/>
    <property type="match status" value="1"/>
</dbReference>
<evidence type="ECO:0000259" key="2">
    <source>
        <dbReference type="PROSITE" id="PS50006"/>
    </source>
</evidence>
<dbReference type="Gene3D" id="2.60.200.20">
    <property type="match status" value="1"/>
</dbReference>
<name>A0A162LUW1_9PROT</name>
<feature type="compositionally biased region" description="Acidic residues" evidence="1">
    <location>
        <begin position="242"/>
        <end position="252"/>
    </location>
</feature>
<dbReference type="Proteomes" id="UP000075787">
    <property type="component" value="Unassembled WGS sequence"/>
</dbReference>
<feature type="compositionally biased region" description="Acidic residues" evidence="1">
    <location>
        <begin position="222"/>
        <end position="231"/>
    </location>
</feature>
<dbReference type="InterPro" id="IPR008984">
    <property type="entry name" value="SMAD_FHA_dom_sf"/>
</dbReference>
<gene>
    <name evidence="3" type="ORF">AUP44_20845</name>
</gene>
<sequence>MRLVIDIAHRDDPATRIGPSRSFDRRGLRVGRGPANDVVLEDPTRVISGQHCLIDYDSGRFRLIDTSTNGSFVNDPRRPVPRETGHVVADGDRVFVGDYVLTLGLMPVPDEAPAPRPQPPARPLHAAPRPAPRPNPGAAFSGGEPPATAFAFTPPRVARVEIPEDWDADGQNVGGRNVDGLTAAPENDPSDPPAPPIRRPPQPEQPPRRQPPGPPRDPEPIPVEDPEDVPLEDPVPIRDPEPLPDPDPDEDPEPYRDPPPRQTPPPSEYRLRDDRLYDAFLSGAGLTREQLPPARAEEVLRIAGEVFRATARGLIETLSARAELKGEFRIERTTIKPRNNNPLKFSATPEEAMLAFLQPTLPAFSSGVKAVEQGFDDIAAHQIAMVRGLEAGLGVVIDTLSPEATERAVGPVGGLGAIVSTARKAALWDGYRRRHAEIRSRAEEDARSLFAEGFARGYATSHGAIPMQRATPAEGGEARR</sequence>
<dbReference type="OrthoDB" id="273564at2"/>
<dbReference type="Pfam" id="PF20232">
    <property type="entry name" value="T6SS_FHA_C"/>
    <property type="match status" value="1"/>
</dbReference>
<proteinExistence type="predicted"/>
<protein>
    <recommendedName>
        <fullName evidence="2">FHA domain-containing protein</fullName>
    </recommendedName>
</protein>